<reference evidence="5 6" key="1">
    <citation type="submission" date="2016-10" db="EMBL/GenBank/DDBJ databases">
        <authorList>
            <person name="de Groot N.N."/>
        </authorList>
    </citation>
    <scope>NUCLEOTIDE SEQUENCE [LARGE SCALE GENOMIC DNA]</scope>
    <source>
        <strain evidence="5 6">DSM 23421</strain>
    </source>
</reference>
<protein>
    <submittedName>
        <fullName evidence="5">Uncharacterized conserved protein YfaS, alpha-2-macroglobulin family</fullName>
    </submittedName>
</protein>
<name>A0A1G7A9W8_9FLAO</name>
<dbReference type="InterPro" id="IPR041246">
    <property type="entry name" value="Bact_MG10"/>
</dbReference>
<dbReference type="RefSeq" id="WP_175455272.1">
    <property type="nucleotide sequence ID" value="NZ_FNAO01000003.1"/>
</dbReference>
<dbReference type="Gene3D" id="2.60.40.1930">
    <property type="match status" value="1"/>
</dbReference>
<comment type="similarity">
    <text evidence="1">Belongs to the protease inhibitor I39 (alpha-2-macroglobulin) family. Bacterial alpha-2-macroglobulin subfamily.</text>
</comment>
<evidence type="ECO:0000259" key="4">
    <source>
        <dbReference type="SMART" id="SM01360"/>
    </source>
</evidence>
<dbReference type="Pfam" id="PF17973">
    <property type="entry name" value="bMG10"/>
    <property type="match status" value="1"/>
</dbReference>
<dbReference type="Pfam" id="PF00207">
    <property type="entry name" value="A2M"/>
    <property type="match status" value="1"/>
</dbReference>
<feature type="chain" id="PRO_5011517587" evidence="2">
    <location>
        <begin position="22"/>
        <end position="2067"/>
    </location>
</feature>
<dbReference type="EMBL" id="FNAO01000003">
    <property type="protein sequence ID" value="SDE10676.1"/>
    <property type="molecule type" value="Genomic_DNA"/>
</dbReference>
<evidence type="ECO:0000313" key="6">
    <source>
        <dbReference type="Proteomes" id="UP000199109"/>
    </source>
</evidence>
<feature type="domain" description="Alpha-2-macroglobulin bait region" evidence="3">
    <location>
        <begin position="978"/>
        <end position="1118"/>
    </location>
</feature>
<dbReference type="InterPro" id="IPR011625">
    <property type="entry name" value="A2M_N_BRD"/>
</dbReference>
<accession>A0A1G7A9W8</accession>
<dbReference type="PANTHER" id="PTHR40094:SF1">
    <property type="entry name" value="UBIQUITIN DOMAIN-CONTAINING PROTEIN"/>
    <property type="match status" value="1"/>
</dbReference>
<gene>
    <name evidence="5" type="ORF">SAMN05421636_103265</name>
</gene>
<dbReference type="InterPro" id="IPR002890">
    <property type="entry name" value="MG2"/>
</dbReference>
<dbReference type="PANTHER" id="PTHR40094">
    <property type="entry name" value="ALPHA-2-MACROGLOBULIN HOMOLOG"/>
    <property type="match status" value="1"/>
</dbReference>
<evidence type="ECO:0000259" key="3">
    <source>
        <dbReference type="SMART" id="SM01359"/>
    </source>
</evidence>
<proteinExistence type="inferred from homology"/>
<keyword evidence="2" id="KW-0732">Signal</keyword>
<sequence>MKQPKILFVLQILILTVTMGAAQSSKDSYDILWKKVGQLENDNLTQSALKQVRAISEKAKKEKNADQNVKTLLYTSKYALTLEENAQLNIVNEFRSEIEKAEFPTKNVLESYLANLYWQYFQQNRYSFYDRTQTASKVDSVDFRTWDLTTLFHEISSHFEASLKNKEALQNTGLEDFKEILNNQTGSEIYRPSLFDVLAHAALEFYKTDENNITRPADQFEIADPEMYCEAYQYTQKKIDTQDRTSLQSKALLVYQELLKFHFPDPKLDALVEVDIERLSYIHENAVFPNKDAVYLEVLQNSAENLKQHEASALYTYEVAQLYVEKGNGYSPKTNEDNRWALKAALELCESVISQFPDSRGVEKCKSLKSQILATHLQLTTENHIPITTDARLLVKYKNIQALKLSALKISQKELKKLNELYRQPEQFEFLRKLSVTKTWEATLKNENDYQQHSIEVLLPALENGQYVILATPTAKDGKKAGNKTFAFSPIQVTNMALVATQTSDAYQFQVVDRQNGHPISGVELQLTYRKNGNTQDSSATLLADKNGIVSIPLSNVYWRDVNILVTHKKEQAHFGPYYVNAREDSNPPYTDYSCFLFTDRSIYRPGQPLYFKGIALHNNHGKSSILENTEVQIELKDVNGQTVGTQQFKTNDYGSFSGEFILPDTGLTGNFSLQASSKKVALNGYTQFSVEEYKRPKFETSFSPITETFRVNDSITVKGTATAYAGSTITDAKVGYRVKRVVYFPIWYYWYHPYFKIMPQEIAHGETVTDASGNYEIEFKALPDTGLSKENLPTFQYEVTADVTDINGETHTATTLVSVGYHALTANIDVSDRLDKTKKADTLTIVTNNLNDQPVNARGTVKMYKLQAPDHVLRPRPWAAPDYQNWEKPEFKKCFPHDAFTNEDDPTNWEWGKLVWEKDFDTGKSTTVPLKISKKWDSGTYVIELKTTDTFGQEVKALAQTTLYSDVDKKLPDNQLFEITSDKKNYAIGDTVEVKIGSASENMTVSVFVEKDKKIVDTHIVRLSDNTTTFSVPVTSDDPGGFSVNYSFSAYNSFEFGSLPIAVPYPKTDLEIETLTFRDKLAPGKDETWAFTIKGPKGDQVSAELLASMYDVSLDTFRDHTWRFDPMMRSTYYSNLYTDASQSFGVASFSAYIDNDTYSFTPQYYDSLDWFGFNFGYRTRNGMLRTASPISKVAMEMEADEGVLNEVATTGYGSAEGKKDSSEEIKGKPKEEVKETEFSDVKIRKNLQETAFFFPQLKTDAQGNVSFNFTTPEALTKWKLQLLAHTKALKSAVTTLETVTQKEVMVIPNAPRFLREGDEITISTKIANLTDKPLSGEAKLVLTDAVTNTDISKNLLIAFSEGEMPEAEGAGGAAGGGGQGEPSRNFKVDSMGNTQVAWRLKIPESIQAVQYKIIAKAGDFSDGEQNLLPVLTNRMLVTETLPMWVRSNQTKTFTLDKLKENTSTSLKNHKLTLEITSNPAWYAVQALPYLMEFPYDCNEQTFARYYANSLASHIANGNPRIREVFKQWANSDVLLSNLEKNEEFKSLLIQETPWLRDAQSETEQKKRIALLFNLNKMKNEQANALNKLQHNQNPSGAWAWFNGGPDNRYITQHIVAGLGHLEKLTSAAAGVSTSKTGNHTSAAGSEAEQGRNFELAEMLENAIAYLDAEFIGEYDSMKNHTSNSNDDHLSRTQIQYLYMRSFFPNIKTSKKVDEITMYYKKQAQKYWTKKGLYAKGMLALALHRMNDSVTPNKILQALKENSITSDELGMYWKGNTASWYWYEAPIETQAVIIEAFEEIQNDTETIDNLKVWLLKNKQTNQWSTTKATTEAVYALLLQGSNWLSVTDAVDVLVGGNKIAPSQLENVKVEAGTGYYKIAWEANEIKPKMAEVQISKKGEGIAWGALYWQYFEDMDKITSAETPLTLQKKLFLKKNTDTGEEISEITKKSDLKVGDLVRVRIELRADRDMEFLHMKDMRAAGFEPINVRSQFKWQDGLGYYESTKDASTHFFFDYLPKGVYVFEYDLRVNNAGEFSNGITTIQSMYAPEFSSHSEGIRVKVDGEASQK</sequence>
<dbReference type="Gene3D" id="1.50.10.20">
    <property type="match status" value="1"/>
</dbReference>
<dbReference type="GO" id="GO:0004866">
    <property type="term" value="F:endopeptidase inhibitor activity"/>
    <property type="evidence" value="ECO:0007669"/>
    <property type="project" value="InterPro"/>
</dbReference>
<keyword evidence="6" id="KW-1185">Reference proteome</keyword>
<evidence type="ECO:0000256" key="1">
    <source>
        <dbReference type="ARBA" id="ARBA00010556"/>
    </source>
</evidence>
<evidence type="ECO:0000313" key="5">
    <source>
        <dbReference type="EMBL" id="SDE10676.1"/>
    </source>
</evidence>
<dbReference type="Pfam" id="PF01835">
    <property type="entry name" value="MG2"/>
    <property type="match status" value="1"/>
</dbReference>
<dbReference type="SMART" id="SM01359">
    <property type="entry name" value="A2M_N_2"/>
    <property type="match status" value="1"/>
</dbReference>
<dbReference type="SMART" id="SM01360">
    <property type="entry name" value="A2M"/>
    <property type="match status" value="1"/>
</dbReference>
<dbReference type="InterPro" id="IPR051802">
    <property type="entry name" value="YfhM-like"/>
</dbReference>
<organism evidence="5 6">
    <name type="scientific">Pricia antarctica</name>
    <dbReference type="NCBI Taxonomy" id="641691"/>
    <lineage>
        <taxon>Bacteria</taxon>
        <taxon>Pseudomonadati</taxon>
        <taxon>Bacteroidota</taxon>
        <taxon>Flavobacteriia</taxon>
        <taxon>Flavobacteriales</taxon>
        <taxon>Flavobacteriaceae</taxon>
        <taxon>Pricia</taxon>
    </lineage>
</organism>
<evidence type="ECO:0000256" key="2">
    <source>
        <dbReference type="SAM" id="SignalP"/>
    </source>
</evidence>
<dbReference type="STRING" id="641691.SAMN05421636_103265"/>
<dbReference type="SUPFAM" id="SSF48239">
    <property type="entry name" value="Terpenoid cyclases/Protein prenyltransferases"/>
    <property type="match status" value="1"/>
</dbReference>
<feature type="domain" description="Alpha-2-macroglobulin" evidence="4">
    <location>
        <begin position="1251"/>
        <end position="1341"/>
    </location>
</feature>
<dbReference type="InterPro" id="IPR001599">
    <property type="entry name" value="Macroglobln_a2"/>
</dbReference>
<dbReference type="Proteomes" id="UP000199109">
    <property type="component" value="Unassembled WGS sequence"/>
</dbReference>
<feature type="signal peptide" evidence="2">
    <location>
        <begin position="1"/>
        <end position="21"/>
    </location>
</feature>
<dbReference type="InterPro" id="IPR008930">
    <property type="entry name" value="Terpenoid_cyclase/PrenylTrfase"/>
</dbReference>
<dbReference type="Pfam" id="PF07703">
    <property type="entry name" value="A2M_BRD"/>
    <property type="match status" value="1"/>
</dbReference>